<protein>
    <submittedName>
        <fullName evidence="2">Replication initiator protein A</fullName>
    </submittedName>
</protein>
<dbReference type="InterPro" id="IPR011991">
    <property type="entry name" value="ArsR-like_HTH"/>
</dbReference>
<organism evidence="2 3">
    <name type="scientific">Agathobaculum hominis</name>
    <dbReference type="NCBI Taxonomy" id="2763014"/>
    <lineage>
        <taxon>Bacteria</taxon>
        <taxon>Bacillati</taxon>
        <taxon>Bacillota</taxon>
        <taxon>Clostridia</taxon>
        <taxon>Eubacteriales</taxon>
        <taxon>Butyricicoccaceae</taxon>
        <taxon>Agathobaculum</taxon>
    </lineage>
</organism>
<dbReference type="SUPFAM" id="SSF46785">
    <property type="entry name" value="Winged helix' DNA-binding domain"/>
    <property type="match status" value="1"/>
</dbReference>
<dbReference type="InterPro" id="IPR010724">
    <property type="entry name" value="RepA_N"/>
</dbReference>
<keyword evidence="3" id="KW-1185">Reference proteome</keyword>
<proteinExistence type="predicted"/>
<comment type="caution">
    <text evidence="2">The sequence shown here is derived from an EMBL/GenBank/DDBJ whole genome shotgun (WGS) entry which is preliminary data.</text>
</comment>
<evidence type="ECO:0000259" key="1">
    <source>
        <dbReference type="Pfam" id="PF06970"/>
    </source>
</evidence>
<name>A0ABR7GMN0_9FIRM</name>
<evidence type="ECO:0000313" key="2">
    <source>
        <dbReference type="EMBL" id="MBC5695572.1"/>
    </source>
</evidence>
<dbReference type="InterPro" id="IPR036388">
    <property type="entry name" value="WH-like_DNA-bd_sf"/>
</dbReference>
<evidence type="ECO:0000313" key="3">
    <source>
        <dbReference type="Proteomes" id="UP000641741"/>
    </source>
</evidence>
<feature type="domain" description="Replication initiator A N-terminal" evidence="1">
    <location>
        <begin position="16"/>
        <end position="73"/>
    </location>
</feature>
<reference evidence="2 3" key="1">
    <citation type="submission" date="2020-08" db="EMBL/GenBank/DDBJ databases">
        <title>Genome public.</title>
        <authorList>
            <person name="Liu C."/>
            <person name="Sun Q."/>
        </authorList>
    </citation>
    <scope>NUCLEOTIDE SEQUENCE [LARGE SCALE GENOMIC DNA]</scope>
    <source>
        <strain evidence="2 3">M2</strain>
    </source>
</reference>
<dbReference type="EMBL" id="JACOPK010000005">
    <property type="protein sequence ID" value="MBC5695572.1"/>
    <property type="molecule type" value="Genomic_DNA"/>
</dbReference>
<dbReference type="RefSeq" id="WP_158576968.1">
    <property type="nucleotide sequence ID" value="NZ_JACOPK010000005.1"/>
</dbReference>
<dbReference type="Pfam" id="PF06970">
    <property type="entry name" value="RepA_N"/>
    <property type="match status" value="1"/>
</dbReference>
<dbReference type="Gene3D" id="1.10.10.10">
    <property type="entry name" value="Winged helix-like DNA-binding domain superfamily/Winged helix DNA-binding domain"/>
    <property type="match status" value="1"/>
</dbReference>
<dbReference type="Proteomes" id="UP000641741">
    <property type="component" value="Unassembled WGS sequence"/>
</dbReference>
<sequence>MPPFIPLPRFILAGEYSINAKLLYGLLLNRTMLSQKSGWVSEDGNVYVIYTIKQMADDLDRSERTVKTALRELENAGLITRVRQGWNQANRIFLQIPDRVQVSSRPEGNICPMDVQNSSPCMGQKLPTSNTDAEYKEHSKTERVESTRRRYGEFQNVFLSGEECSRLEMAYPGKAAEYIERLSRYMASNDRHYANHYATIKKWLDEDSKGMSAKNYTYDDNEGECL</sequence>
<accession>A0ABR7GMN0</accession>
<dbReference type="InterPro" id="IPR036390">
    <property type="entry name" value="WH_DNA-bd_sf"/>
</dbReference>
<gene>
    <name evidence="2" type="ORF">H8S02_06405</name>
</gene>
<dbReference type="CDD" id="cd00090">
    <property type="entry name" value="HTH_ARSR"/>
    <property type="match status" value="1"/>
</dbReference>